<dbReference type="GO" id="GO:0051539">
    <property type="term" value="F:4 iron, 4 sulfur cluster binding"/>
    <property type="evidence" value="ECO:0007669"/>
    <property type="project" value="UniProtKB-UniRule"/>
</dbReference>
<keyword evidence="6 8" id="KW-0411">Iron-sulfur</keyword>
<feature type="binding site" evidence="8">
    <location>
        <position position="36"/>
    </location>
    <ligand>
        <name>substrate</name>
    </ligand>
</feature>
<evidence type="ECO:0000313" key="11">
    <source>
        <dbReference type="Proteomes" id="UP000238034"/>
    </source>
</evidence>
<dbReference type="GO" id="GO:0008616">
    <property type="term" value="P:tRNA queuosine(34) biosynthetic process"/>
    <property type="evidence" value="ECO:0007669"/>
    <property type="project" value="UniProtKB-UniRule"/>
</dbReference>
<keyword evidence="11" id="KW-1185">Reference proteome</keyword>
<dbReference type="Pfam" id="PF04055">
    <property type="entry name" value="Radical_SAM"/>
    <property type="match status" value="1"/>
</dbReference>
<comment type="pathway">
    <text evidence="8">Purine metabolism; 7-cyano-7-deazaguanine biosynthesis.</text>
</comment>
<dbReference type="InterPro" id="IPR013785">
    <property type="entry name" value="Aldolase_TIM"/>
</dbReference>
<evidence type="ECO:0000256" key="2">
    <source>
        <dbReference type="ARBA" id="ARBA00022691"/>
    </source>
</evidence>
<dbReference type="UniPathway" id="UPA00391"/>
<keyword evidence="1 8" id="KW-0004">4Fe-4S</keyword>
<feature type="binding site" evidence="8">
    <location>
        <position position="207"/>
    </location>
    <ligand>
        <name>substrate</name>
    </ligand>
</feature>
<feature type="binding site" evidence="8">
    <location>
        <begin position="21"/>
        <end position="23"/>
    </location>
    <ligand>
        <name>substrate</name>
    </ligand>
</feature>
<evidence type="ECO:0000256" key="5">
    <source>
        <dbReference type="ARBA" id="ARBA00023004"/>
    </source>
</evidence>
<evidence type="ECO:0000313" key="10">
    <source>
        <dbReference type="EMBL" id="PRY52250.1"/>
    </source>
</evidence>
<evidence type="ECO:0000256" key="1">
    <source>
        <dbReference type="ARBA" id="ARBA00022485"/>
    </source>
</evidence>
<comment type="caution">
    <text evidence="8">Lacks conserved residue(s) required for the propagation of feature annotation.</text>
</comment>
<reference evidence="10 11" key="1">
    <citation type="submission" date="2018-03" db="EMBL/GenBank/DDBJ databases">
        <title>Genomic Encyclopedia of Type Strains, Phase III (KMG-III): the genomes of soil and plant-associated and newly described type strains.</title>
        <authorList>
            <person name="Whitman W."/>
        </authorList>
    </citation>
    <scope>NUCLEOTIDE SEQUENCE [LARGE SCALE GENOMIC DNA]</scope>
    <source>
        <strain evidence="10 11">CGMCC 1.9313</strain>
    </source>
</reference>
<feature type="binding site" evidence="8">
    <location>
        <position position="44"/>
    </location>
    <ligand>
        <name>[4Fe-4S] cluster</name>
        <dbReference type="ChEBI" id="CHEBI:49883"/>
        <note>4Fe-4S-S-AdoMet</note>
    </ligand>
</feature>
<dbReference type="HAMAP" id="MF_00917">
    <property type="entry name" value="QueE"/>
    <property type="match status" value="1"/>
</dbReference>
<keyword evidence="2 8" id="KW-0949">S-adenosyl-L-methionine</keyword>
<dbReference type="AlphaFoldDB" id="A0A2T0U2W2"/>
<keyword evidence="3 8" id="KW-0479">Metal-binding</keyword>
<feature type="binding site" evidence="8">
    <location>
        <position position="83"/>
    </location>
    <ligand>
        <name>S-adenosyl-L-methionine</name>
        <dbReference type="ChEBI" id="CHEBI:59789"/>
    </ligand>
</feature>
<keyword evidence="4 8" id="KW-0460">Magnesium</keyword>
<name>A0A2T0U2W2_9SPHI</name>
<keyword evidence="5 8" id="KW-0408">Iron</keyword>
<feature type="binding site" evidence="8">
    <location>
        <begin position="124"/>
        <end position="126"/>
    </location>
    <ligand>
        <name>S-adenosyl-L-methionine</name>
        <dbReference type="ChEBI" id="CHEBI:59789"/>
    </ligand>
</feature>
<organism evidence="10 11">
    <name type="scientific">Arcticibacter pallidicorallinus</name>
    <dbReference type="NCBI Taxonomy" id="1259464"/>
    <lineage>
        <taxon>Bacteria</taxon>
        <taxon>Pseudomonadati</taxon>
        <taxon>Bacteroidota</taxon>
        <taxon>Sphingobacteriia</taxon>
        <taxon>Sphingobacteriales</taxon>
        <taxon>Sphingobacteriaceae</taxon>
        <taxon>Arcticibacter</taxon>
    </lineage>
</organism>
<dbReference type="PROSITE" id="PS51918">
    <property type="entry name" value="RADICAL_SAM"/>
    <property type="match status" value="1"/>
</dbReference>
<dbReference type="GO" id="GO:0000287">
    <property type="term" value="F:magnesium ion binding"/>
    <property type="evidence" value="ECO:0007669"/>
    <property type="project" value="UniProtKB-UniRule"/>
</dbReference>
<comment type="subunit">
    <text evidence="8">Homodimer.</text>
</comment>
<dbReference type="InterPro" id="IPR024924">
    <property type="entry name" value="7-CO-7-deazaguanine_synth-like"/>
</dbReference>
<dbReference type="GO" id="GO:0016840">
    <property type="term" value="F:carbon-nitrogen lyase activity"/>
    <property type="evidence" value="ECO:0007669"/>
    <property type="project" value="UniProtKB-UniRule"/>
</dbReference>
<keyword evidence="7 8" id="KW-0456">Lyase</keyword>
<feature type="binding site" evidence="8">
    <location>
        <position position="81"/>
    </location>
    <ligand>
        <name>substrate</name>
    </ligand>
</feature>
<dbReference type="InterPro" id="IPR058240">
    <property type="entry name" value="rSAM_sf"/>
</dbReference>
<comment type="cofactor">
    <cofactor evidence="8">
        <name>Mg(2+)</name>
        <dbReference type="ChEBI" id="CHEBI:18420"/>
    </cofactor>
</comment>
<dbReference type="RefSeq" id="WP_106293294.1">
    <property type="nucleotide sequence ID" value="NZ_PVTH01000006.1"/>
</dbReference>
<comment type="cofactor">
    <cofactor evidence="8">
        <name>[4Fe-4S] cluster</name>
        <dbReference type="ChEBI" id="CHEBI:49883"/>
    </cofactor>
    <text evidence="8">Binds 1 [4Fe-4S] cluster. The cluster is coordinated with 3 cysteines and an exchangeable S-adenosyl-L-methionine.</text>
</comment>
<protein>
    <recommendedName>
        <fullName evidence="8">7-carboxy-7-deazaguanine synthase</fullName>
        <shortName evidence="8">CDG synthase</shortName>
        <ecNumber evidence="8">4.3.99.3</ecNumber>
    </recommendedName>
    <alternativeName>
        <fullName evidence="8">Queuosine biosynthesis protein QueE</fullName>
    </alternativeName>
</protein>
<dbReference type="SFLD" id="SFLDS00029">
    <property type="entry name" value="Radical_SAM"/>
    <property type="match status" value="1"/>
</dbReference>
<comment type="function">
    <text evidence="8">Catalyzes the complex heterocyclic radical-mediated conversion of 6-carboxy-5,6,7,8-tetrahydropterin (CPH4) to 7-carboxy-7-deazaguanine (CDG), a step common to the biosynthetic pathways of all 7-deazapurine-containing compounds.</text>
</comment>
<comment type="caution">
    <text evidence="10">The sequence shown here is derived from an EMBL/GenBank/DDBJ whole genome shotgun (WGS) entry which is preliminary data.</text>
</comment>
<feature type="binding site" evidence="8">
    <location>
        <position position="47"/>
    </location>
    <ligand>
        <name>[4Fe-4S] cluster</name>
        <dbReference type="ChEBI" id="CHEBI:49883"/>
        <note>4Fe-4S-S-AdoMet</note>
    </ligand>
</feature>
<dbReference type="OrthoDB" id="9792276at2"/>
<dbReference type="SUPFAM" id="SSF102114">
    <property type="entry name" value="Radical SAM enzymes"/>
    <property type="match status" value="1"/>
</dbReference>
<comment type="similarity">
    <text evidence="8">Belongs to the radical SAM superfamily. 7-carboxy-7-deazaguanine synthase family.</text>
</comment>
<dbReference type="PIRSF" id="PIRSF000370">
    <property type="entry name" value="QueE"/>
    <property type="match status" value="1"/>
</dbReference>
<dbReference type="EC" id="4.3.99.3" evidence="8"/>
<proteinExistence type="inferred from homology"/>
<feature type="binding site" evidence="8">
    <location>
        <position position="40"/>
    </location>
    <ligand>
        <name>[4Fe-4S] cluster</name>
        <dbReference type="ChEBI" id="CHEBI:49883"/>
        <note>4Fe-4S-S-AdoMet</note>
    </ligand>
</feature>
<dbReference type="InterPro" id="IPR007197">
    <property type="entry name" value="rSAM"/>
</dbReference>
<dbReference type="Gene3D" id="3.20.20.70">
    <property type="entry name" value="Aldolase class I"/>
    <property type="match status" value="1"/>
</dbReference>
<dbReference type="PANTHER" id="PTHR42836:SF1">
    <property type="entry name" value="7-CARBOXY-7-DEAZAGUANINE SYNTHASE"/>
    <property type="match status" value="1"/>
</dbReference>
<gene>
    <name evidence="8" type="primary">queE</name>
    <name evidence="10" type="ORF">B0I27_1068</name>
</gene>
<keyword evidence="8" id="KW-0671">Queuosine biosynthesis</keyword>
<feature type="domain" description="Radical SAM core" evidence="9">
    <location>
        <begin position="27"/>
        <end position="207"/>
    </location>
</feature>
<evidence type="ECO:0000256" key="6">
    <source>
        <dbReference type="ARBA" id="ARBA00023014"/>
    </source>
</evidence>
<evidence type="ECO:0000259" key="9">
    <source>
        <dbReference type="PROSITE" id="PS51918"/>
    </source>
</evidence>
<dbReference type="GO" id="GO:1904047">
    <property type="term" value="F:S-adenosyl-L-methionine binding"/>
    <property type="evidence" value="ECO:0007669"/>
    <property type="project" value="UniProtKB-UniRule"/>
</dbReference>
<comment type="cofactor">
    <cofactor evidence="8">
        <name>S-adenosyl-L-methionine</name>
        <dbReference type="ChEBI" id="CHEBI:59789"/>
    </cofactor>
    <text evidence="8">Binds 1 S-adenosyl-L-methionine per subunit.</text>
</comment>
<sequence length="207" mass="23256">MSLQVPEDGTLLPLMEEFYTIQGEGYHSGKAAYFIRLGGCDVGCHWCDVKESWDASLHPLTHADQIVANAEQYPGKAVVITGGEPLIYNLDYLTSELQKRGIKTFIETSGAYPLSGQWDWICLSPKKFKSPVPSIGQHAGELKVIVFNKSDFAWAESHAQLVSPGCKLYLQPEWSKSQEMIPLIIDYVKENPKWEISLQTHKFLNIP</sequence>
<evidence type="ECO:0000256" key="7">
    <source>
        <dbReference type="ARBA" id="ARBA00023239"/>
    </source>
</evidence>
<dbReference type="EMBL" id="PVTH01000006">
    <property type="protein sequence ID" value="PRY52250.1"/>
    <property type="molecule type" value="Genomic_DNA"/>
</dbReference>
<accession>A0A2T0U2W2</accession>
<feature type="binding site" evidence="8">
    <location>
        <begin position="46"/>
        <end position="48"/>
    </location>
    <ligand>
        <name>S-adenosyl-L-methionine</name>
        <dbReference type="ChEBI" id="CHEBI:59789"/>
    </ligand>
</feature>
<evidence type="ECO:0000256" key="3">
    <source>
        <dbReference type="ARBA" id="ARBA00022723"/>
    </source>
</evidence>
<evidence type="ECO:0000256" key="8">
    <source>
        <dbReference type="HAMAP-Rule" id="MF_00917"/>
    </source>
</evidence>
<dbReference type="Proteomes" id="UP000238034">
    <property type="component" value="Unassembled WGS sequence"/>
</dbReference>
<evidence type="ECO:0000256" key="4">
    <source>
        <dbReference type="ARBA" id="ARBA00022842"/>
    </source>
</evidence>
<dbReference type="PANTHER" id="PTHR42836">
    <property type="entry name" value="7-CARBOXY-7-DEAZAGUANINE SYNTHASE"/>
    <property type="match status" value="1"/>
</dbReference>
<comment type="catalytic activity">
    <reaction evidence="8">
        <text>6-carboxy-5,6,7,8-tetrahydropterin + H(+) = 7-carboxy-7-carbaguanine + NH4(+)</text>
        <dbReference type="Rhea" id="RHEA:27974"/>
        <dbReference type="ChEBI" id="CHEBI:15378"/>
        <dbReference type="ChEBI" id="CHEBI:28938"/>
        <dbReference type="ChEBI" id="CHEBI:61032"/>
        <dbReference type="ChEBI" id="CHEBI:61036"/>
        <dbReference type="EC" id="4.3.99.3"/>
    </reaction>
</comment>